<dbReference type="GO" id="GO:0004190">
    <property type="term" value="F:aspartic-type endopeptidase activity"/>
    <property type="evidence" value="ECO:0007669"/>
    <property type="project" value="InterPro"/>
</dbReference>
<feature type="transmembrane region" description="Helical" evidence="7">
    <location>
        <begin position="6"/>
        <end position="24"/>
    </location>
</feature>
<name>A0A0X1KQR3_9THEM</name>
<comment type="similarity">
    <text evidence="2">Belongs to the peptidase A24 family.</text>
</comment>
<dbReference type="Pfam" id="PF01478">
    <property type="entry name" value="Peptidase_A24"/>
    <property type="match status" value="1"/>
</dbReference>
<dbReference type="InterPro" id="IPR010627">
    <property type="entry name" value="Prepilin_pept_A24_N"/>
</dbReference>
<keyword evidence="3" id="KW-1003">Cell membrane</keyword>
<dbReference type="PANTHER" id="PTHR30487">
    <property type="entry name" value="TYPE 4 PREPILIN-LIKE PROTEINS LEADER PEPTIDE-PROCESSING ENZYME"/>
    <property type="match status" value="1"/>
</dbReference>
<keyword evidence="4 7" id="KW-0812">Transmembrane</keyword>
<keyword evidence="6 7" id="KW-0472">Membrane</keyword>
<keyword evidence="11" id="KW-1185">Reference proteome</keyword>
<sequence>MWHFLNFLLGAAIGSFLNVVIYRLPRVHLSIVKPARSLCPKCGAQIPWYDNVPILSYFLLKGRCRSCGSPISVRYPLVEIVSALAFLANSFIPNVVLYLSMCLFFSSAIVISCIDLEFLAIPDVTLALSWVSGLLIWWVRGFPVWNVLGAVVAMILLWLLGVAYKGGMGEGDIILIGAIGIALGFIESFYVLLLSSVSAIIYALVRGKGKLDPKQKIPFGTFLAPAGYTILLINLLM</sequence>
<feature type="transmembrane region" description="Helical" evidence="7">
    <location>
        <begin position="95"/>
        <end position="114"/>
    </location>
</feature>
<dbReference type="GO" id="GO:0005886">
    <property type="term" value="C:plasma membrane"/>
    <property type="evidence" value="ECO:0007669"/>
    <property type="project" value="UniProtKB-SubCell"/>
</dbReference>
<dbReference type="AlphaFoldDB" id="A0A0X1KQR3"/>
<evidence type="ECO:0000256" key="3">
    <source>
        <dbReference type="ARBA" id="ARBA00022475"/>
    </source>
</evidence>
<evidence type="ECO:0000313" key="10">
    <source>
        <dbReference type="EMBL" id="AJC73524.1"/>
    </source>
</evidence>
<evidence type="ECO:0000256" key="2">
    <source>
        <dbReference type="ARBA" id="ARBA00005801"/>
    </source>
</evidence>
<keyword evidence="5 7" id="KW-1133">Transmembrane helix</keyword>
<dbReference type="GO" id="GO:0006465">
    <property type="term" value="P:signal peptide processing"/>
    <property type="evidence" value="ECO:0007669"/>
    <property type="project" value="TreeGrafter"/>
</dbReference>
<evidence type="ECO:0000259" key="9">
    <source>
        <dbReference type="Pfam" id="PF06750"/>
    </source>
</evidence>
<organism evidence="10 11">
    <name type="scientific">Pseudothermotoga hypogea DSM 11164 = NBRC 106472</name>
    <dbReference type="NCBI Taxonomy" id="1123384"/>
    <lineage>
        <taxon>Bacteria</taxon>
        <taxon>Thermotogati</taxon>
        <taxon>Thermotogota</taxon>
        <taxon>Thermotogae</taxon>
        <taxon>Thermotogales</taxon>
        <taxon>Thermotogaceae</taxon>
        <taxon>Pseudothermotoga</taxon>
    </lineage>
</organism>
<feature type="transmembrane region" description="Helical" evidence="7">
    <location>
        <begin position="217"/>
        <end position="236"/>
    </location>
</feature>
<evidence type="ECO:0000313" key="11">
    <source>
        <dbReference type="Proteomes" id="UP000077469"/>
    </source>
</evidence>
<dbReference type="InterPro" id="IPR050882">
    <property type="entry name" value="Prepilin_peptidase/N-MTase"/>
</dbReference>
<evidence type="ECO:0000259" key="8">
    <source>
        <dbReference type="Pfam" id="PF01478"/>
    </source>
</evidence>
<evidence type="ECO:0000256" key="6">
    <source>
        <dbReference type="ARBA" id="ARBA00023136"/>
    </source>
</evidence>
<feature type="domain" description="Prepilin peptidase A24 N-terminal" evidence="9">
    <location>
        <begin position="8"/>
        <end position="88"/>
    </location>
</feature>
<dbReference type="STRING" id="1123384.AJ81_04120"/>
<evidence type="ECO:0000256" key="5">
    <source>
        <dbReference type="ARBA" id="ARBA00022989"/>
    </source>
</evidence>
<evidence type="ECO:0000256" key="1">
    <source>
        <dbReference type="ARBA" id="ARBA00004651"/>
    </source>
</evidence>
<dbReference type="Gene3D" id="1.20.120.1220">
    <property type="match status" value="1"/>
</dbReference>
<dbReference type="PaxDb" id="1123384-AJ81_04120"/>
<evidence type="ECO:0000256" key="7">
    <source>
        <dbReference type="SAM" id="Phobius"/>
    </source>
</evidence>
<reference evidence="10 11" key="1">
    <citation type="submission" date="2014-01" db="EMBL/GenBank/DDBJ databases">
        <title>Genome sequencing of Thermotog hypogea.</title>
        <authorList>
            <person name="Zhang X."/>
            <person name="Alvare G."/>
            <person name="Fristensky B."/>
            <person name="Chen L."/>
            <person name="Suen T."/>
            <person name="Chen Q."/>
            <person name="Ma K."/>
        </authorList>
    </citation>
    <scope>NUCLEOTIDE SEQUENCE [LARGE SCALE GENOMIC DNA]</scope>
    <source>
        <strain evidence="10 11">DSM 11164</strain>
    </source>
</reference>
<feature type="domain" description="Prepilin type IV endopeptidase peptidase" evidence="8">
    <location>
        <begin position="102"/>
        <end position="204"/>
    </location>
</feature>
<dbReference type="Proteomes" id="UP000077469">
    <property type="component" value="Chromosome"/>
</dbReference>
<feature type="transmembrane region" description="Helical" evidence="7">
    <location>
        <begin position="121"/>
        <end position="139"/>
    </location>
</feature>
<dbReference type="PANTHER" id="PTHR30487:SF0">
    <property type="entry name" value="PREPILIN LEADER PEPTIDASE_N-METHYLTRANSFERASE-RELATED"/>
    <property type="match status" value="1"/>
</dbReference>
<protein>
    <submittedName>
        <fullName evidence="10">Peptidase A24</fullName>
    </submittedName>
</protein>
<dbReference type="OrthoDB" id="9789291at2"/>
<accession>A0A0X1KQR3</accession>
<comment type="subcellular location">
    <subcellularLocation>
        <location evidence="1">Cell membrane</location>
        <topology evidence="1">Multi-pass membrane protein</topology>
    </subcellularLocation>
</comment>
<dbReference type="KEGG" id="phy:AJ81_04120"/>
<gene>
    <name evidence="10" type="ORF">AJ81_04120</name>
</gene>
<dbReference type="InterPro" id="IPR000045">
    <property type="entry name" value="Prepilin_IV_endopep_pep"/>
</dbReference>
<dbReference type="RefSeq" id="WP_031504700.1">
    <property type="nucleotide sequence ID" value="NC_022795.1"/>
</dbReference>
<evidence type="ECO:0000256" key="4">
    <source>
        <dbReference type="ARBA" id="ARBA00022692"/>
    </source>
</evidence>
<feature type="transmembrane region" description="Helical" evidence="7">
    <location>
        <begin position="173"/>
        <end position="205"/>
    </location>
</feature>
<dbReference type="PATRIC" id="fig|1123384.7.peg.807"/>
<dbReference type="EMBL" id="CP007141">
    <property type="protein sequence ID" value="AJC73524.1"/>
    <property type="molecule type" value="Genomic_DNA"/>
</dbReference>
<feature type="transmembrane region" description="Helical" evidence="7">
    <location>
        <begin position="145"/>
        <end position="164"/>
    </location>
</feature>
<dbReference type="Pfam" id="PF06750">
    <property type="entry name" value="A24_N_bact"/>
    <property type="match status" value="1"/>
</dbReference>
<proteinExistence type="inferred from homology"/>